<organism evidence="2">
    <name type="scientific">Volvox carteri f. nagariensis</name>
    <dbReference type="NCBI Taxonomy" id="3068"/>
    <lineage>
        <taxon>Eukaryota</taxon>
        <taxon>Viridiplantae</taxon>
        <taxon>Chlorophyta</taxon>
        <taxon>core chlorophytes</taxon>
        <taxon>Chlorophyceae</taxon>
        <taxon>CS clade</taxon>
        <taxon>Chlamydomonadales</taxon>
        <taxon>Volvocaceae</taxon>
        <taxon>Volvox</taxon>
    </lineage>
</organism>
<dbReference type="KEGG" id="vcn:VOLCADRAFT_107254"/>
<name>D8UCV4_VOLCA</name>
<dbReference type="EMBL" id="GL378382">
    <property type="protein sequence ID" value="EFJ42407.1"/>
    <property type="molecule type" value="Genomic_DNA"/>
</dbReference>
<protein>
    <submittedName>
        <fullName evidence="1">Uncharacterized protein</fullName>
    </submittedName>
</protein>
<accession>D8UCV4</accession>
<dbReference type="InParanoid" id="D8UCV4"/>
<proteinExistence type="predicted"/>
<dbReference type="Proteomes" id="UP000001058">
    <property type="component" value="Unassembled WGS sequence"/>
</dbReference>
<gene>
    <name evidence="1" type="ORF">VOLCADRAFT_107254</name>
</gene>
<sequence>MKCFAVLSLIRLEPLRCNVGNYALMAPTFASLFEAARDAICNWRQAKDMARRRLYAVSCFISNLPVAPRAILEFEGQRALAPWDSSPASIFDTKFIDANGKVTLLGHLVGLNMKADREKFSKLLDDGAKLYVVSELSKLGNLSPEAELEEAWRRADAAAPPTDLAVIGKVQGLQYDEREPPQIFYNFHWPQAAWVRYANEKLRKLKKSKAAGIGATITSLAGAGAIQLAQLPSLKEAVPGAASTCTPWALVPGASTSAPGYVLQGCRRIRS</sequence>
<reference evidence="1 2" key="1">
    <citation type="journal article" date="2010" name="Science">
        <title>Genomic analysis of organismal complexity in the multicellular green alga Volvox carteri.</title>
        <authorList>
            <person name="Prochnik S.E."/>
            <person name="Umen J."/>
            <person name="Nedelcu A.M."/>
            <person name="Hallmann A."/>
            <person name="Miller S.M."/>
            <person name="Nishii I."/>
            <person name="Ferris P."/>
            <person name="Kuo A."/>
            <person name="Mitros T."/>
            <person name="Fritz-Laylin L.K."/>
            <person name="Hellsten U."/>
            <person name="Chapman J."/>
            <person name="Simakov O."/>
            <person name="Rensing S.A."/>
            <person name="Terry A."/>
            <person name="Pangilinan J."/>
            <person name="Kapitonov V."/>
            <person name="Jurka J."/>
            <person name="Salamov A."/>
            <person name="Shapiro H."/>
            <person name="Schmutz J."/>
            <person name="Grimwood J."/>
            <person name="Lindquist E."/>
            <person name="Lucas S."/>
            <person name="Grigoriev I.V."/>
            <person name="Schmitt R."/>
            <person name="Kirk D."/>
            <person name="Rokhsar D.S."/>
        </authorList>
    </citation>
    <scope>NUCLEOTIDE SEQUENCE [LARGE SCALE GENOMIC DNA]</scope>
    <source>
        <strain evidence="2">f. Nagariensis / Eve</strain>
    </source>
</reference>
<evidence type="ECO:0000313" key="1">
    <source>
        <dbReference type="EMBL" id="EFJ42407.1"/>
    </source>
</evidence>
<keyword evidence="2" id="KW-1185">Reference proteome</keyword>
<dbReference type="RefSeq" id="XP_002956470.1">
    <property type="nucleotide sequence ID" value="XM_002956424.1"/>
</dbReference>
<evidence type="ECO:0000313" key="2">
    <source>
        <dbReference type="Proteomes" id="UP000001058"/>
    </source>
</evidence>
<dbReference type="GeneID" id="9619573"/>
<dbReference type="AlphaFoldDB" id="D8UCV4"/>